<evidence type="ECO:0000313" key="1">
    <source>
        <dbReference type="EMBL" id="KYD22328.1"/>
    </source>
</evidence>
<sequence>MEYLTAVERNRQGEIINFQTSEGRIISYRKAAEEIKNGKIGRAQVLPDGSGLPKIVPDDPEDQDFAGYPPIF</sequence>
<proteinExistence type="predicted"/>
<comment type="caution">
    <text evidence="1">The sequence shown here is derived from an EMBL/GenBank/DDBJ whole genome shotgun (WGS) entry which is preliminary data.</text>
</comment>
<dbReference type="Proteomes" id="UP000075683">
    <property type="component" value="Unassembled WGS sequence"/>
</dbReference>
<dbReference type="OrthoDB" id="1647761at2"/>
<dbReference type="EMBL" id="LQYT01000011">
    <property type="protein sequence ID" value="KYD22328.1"/>
    <property type="molecule type" value="Genomic_DNA"/>
</dbReference>
<dbReference type="Pfam" id="PF13031">
    <property type="entry name" value="DUF3892"/>
    <property type="match status" value="1"/>
</dbReference>
<evidence type="ECO:0008006" key="3">
    <source>
        <dbReference type="Google" id="ProtNLM"/>
    </source>
</evidence>
<name>A0A150MD72_9BACI</name>
<evidence type="ECO:0000313" key="2">
    <source>
        <dbReference type="Proteomes" id="UP000075683"/>
    </source>
</evidence>
<accession>A0A150MD72</accession>
<reference evidence="1 2" key="1">
    <citation type="submission" date="2016-01" db="EMBL/GenBank/DDBJ databases">
        <title>Draft Genome Sequences of Seven Thermophilic Sporeformers Isolated from Foods.</title>
        <authorList>
            <person name="Berendsen E.M."/>
            <person name="Wells-Bennik M.H."/>
            <person name="Krawcyk A.O."/>
            <person name="De Jong A."/>
            <person name="Holsappel S."/>
            <person name="Eijlander R.T."/>
            <person name="Kuipers O.P."/>
        </authorList>
    </citation>
    <scope>NUCLEOTIDE SEQUENCE [LARGE SCALE GENOMIC DNA]</scope>
    <source>
        <strain evidence="1 2">B4135</strain>
    </source>
</reference>
<gene>
    <name evidence="1" type="ORF">B4135_1335</name>
</gene>
<dbReference type="AlphaFoldDB" id="A0A150MD72"/>
<dbReference type="InterPro" id="IPR024997">
    <property type="entry name" value="DUF3892"/>
</dbReference>
<dbReference type="RefSeq" id="WP_061568070.1">
    <property type="nucleotide sequence ID" value="NZ_LQYT01000011.1"/>
</dbReference>
<organism evidence="1 2">
    <name type="scientific">Caldibacillus debilis</name>
    <dbReference type="NCBI Taxonomy" id="301148"/>
    <lineage>
        <taxon>Bacteria</taxon>
        <taxon>Bacillati</taxon>
        <taxon>Bacillota</taxon>
        <taxon>Bacilli</taxon>
        <taxon>Bacillales</taxon>
        <taxon>Bacillaceae</taxon>
        <taxon>Caldibacillus</taxon>
    </lineage>
</organism>
<protein>
    <recommendedName>
        <fullName evidence="3">DUF3892 domain-containing protein</fullName>
    </recommendedName>
</protein>